<reference evidence="2" key="2">
    <citation type="submission" date="2020-09" db="EMBL/GenBank/DDBJ databases">
        <authorList>
            <person name="Sun Q."/>
            <person name="Zhou Y."/>
        </authorList>
    </citation>
    <scope>NUCLEOTIDE SEQUENCE</scope>
    <source>
        <strain evidence="2">CGMCC 1.15958</strain>
    </source>
</reference>
<accession>A0A917DP18</accession>
<comment type="caution">
    <text evidence="2">The sequence shown here is derived from an EMBL/GenBank/DDBJ whole genome shotgun (WGS) entry which is preliminary data.</text>
</comment>
<feature type="transmembrane region" description="Helical" evidence="1">
    <location>
        <begin position="7"/>
        <end position="26"/>
    </location>
</feature>
<gene>
    <name evidence="2" type="ORF">GCM10011514_16320</name>
</gene>
<organism evidence="2 3">
    <name type="scientific">Emticicia aquatilis</name>
    <dbReference type="NCBI Taxonomy" id="1537369"/>
    <lineage>
        <taxon>Bacteria</taxon>
        <taxon>Pseudomonadati</taxon>
        <taxon>Bacteroidota</taxon>
        <taxon>Cytophagia</taxon>
        <taxon>Cytophagales</taxon>
        <taxon>Leadbetterellaceae</taxon>
        <taxon>Emticicia</taxon>
    </lineage>
</organism>
<feature type="transmembrane region" description="Helical" evidence="1">
    <location>
        <begin position="103"/>
        <end position="121"/>
    </location>
</feature>
<sequence length="127" mass="14274">MKNQVNLSSVVWALVFAIIFPISVFILSKYSISAPLALLIIGINALLFGIYTLKLIRSISILDEVQIRIQLEAVSIAFVLSLLLIMTLGLVETTKVFAFDGLSFLYIFPIFFLFYIIGLIFSNSKYK</sequence>
<keyword evidence="1" id="KW-0472">Membrane</keyword>
<dbReference type="AlphaFoldDB" id="A0A917DP18"/>
<dbReference type="EMBL" id="BMKK01000003">
    <property type="protein sequence ID" value="GGD52915.1"/>
    <property type="molecule type" value="Genomic_DNA"/>
</dbReference>
<keyword evidence="1" id="KW-1133">Transmembrane helix</keyword>
<dbReference type="Proteomes" id="UP000609064">
    <property type="component" value="Unassembled WGS sequence"/>
</dbReference>
<evidence type="ECO:0000313" key="3">
    <source>
        <dbReference type="Proteomes" id="UP000609064"/>
    </source>
</evidence>
<protein>
    <submittedName>
        <fullName evidence="2">Uncharacterized protein</fullName>
    </submittedName>
</protein>
<feature type="transmembrane region" description="Helical" evidence="1">
    <location>
        <begin position="73"/>
        <end position="91"/>
    </location>
</feature>
<keyword evidence="1" id="KW-0812">Transmembrane</keyword>
<reference evidence="2" key="1">
    <citation type="journal article" date="2014" name="Int. J. Syst. Evol. Microbiol.">
        <title>Complete genome sequence of Corynebacterium casei LMG S-19264T (=DSM 44701T), isolated from a smear-ripened cheese.</title>
        <authorList>
            <consortium name="US DOE Joint Genome Institute (JGI-PGF)"/>
            <person name="Walter F."/>
            <person name="Albersmeier A."/>
            <person name="Kalinowski J."/>
            <person name="Ruckert C."/>
        </authorList>
    </citation>
    <scope>NUCLEOTIDE SEQUENCE</scope>
    <source>
        <strain evidence="2">CGMCC 1.15958</strain>
    </source>
</reference>
<proteinExistence type="predicted"/>
<keyword evidence="3" id="KW-1185">Reference proteome</keyword>
<evidence type="ECO:0000256" key="1">
    <source>
        <dbReference type="SAM" id="Phobius"/>
    </source>
</evidence>
<name>A0A917DP18_9BACT</name>
<feature type="transmembrane region" description="Helical" evidence="1">
    <location>
        <begin position="32"/>
        <end position="53"/>
    </location>
</feature>
<evidence type="ECO:0000313" key="2">
    <source>
        <dbReference type="EMBL" id="GGD52915.1"/>
    </source>
</evidence>
<dbReference type="RefSeq" id="WP_188765570.1">
    <property type="nucleotide sequence ID" value="NZ_BMKK01000003.1"/>
</dbReference>